<dbReference type="PANTHER" id="PTHR24353">
    <property type="entry name" value="CYCLIC NUCLEOTIDE-DEPENDENT PROTEIN KINASE"/>
    <property type="match status" value="1"/>
</dbReference>
<dbReference type="PANTHER" id="PTHR24353:SF37">
    <property type="entry name" value="CAMP-DEPENDENT PROTEIN KINASE CATALYTIC SUBUNIT PRKX"/>
    <property type="match status" value="1"/>
</dbReference>
<evidence type="ECO:0000256" key="6">
    <source>
        <dbReference type="PROSITE-ProRule" id="PRU10141"/>
    </source>
</evidence>
<dbReference type="FunFam" id="3.30.200.20:FF:000042">
    <property type="entry name" value="Aurora kinase A"/>
    <property type="match status" value="1"/>
</dbReference>
<feature type="domain" description="AGC-kinase C-terminal" evidence="10">
    <location>
        <begin position="280"/>
        <end position="346"/>
    </location>
</feature>
<evidence type="ECO:0000259" key="9">
    <source>
        <dbReference type="PROSITE" id="PS50011"/>
    </source>
</evidence>
<dbReference type="Gene3D" id="3.30.200.20">
    <property type="entry name" value="Phosphorylase Kinase, domain 1"/>
    <property type="match status" value="1"/>
</dbReference>
<accession>A0A7S1W287</accession>
<organism evidence="11">
    <name type="scientific">Neobodo designis</name>
    <name type="common">Flagellated protozoan</name>
    <name type="synonym">Bodo designis</name>
    <dbReference type="NCBI Taxonomy" id="312471"/>
    <lineage>
        <taxon>Eukaryota</taxon>
        <taxon>Discoba</taxon>
        <taxon>Euglenozoa</taxon>
        <taxon>Kinetoplastea</taxon>
        <taxon>Metakinetoplastina</taxon>
        <taxon>Neobodonida</taxon>
        <taxon>Neobodo</taxon>
    </lineage>
</organism>
<evidence type="ECO:0000256" key="4">
    <source>
        <dbReference type="ARBA" id="ARBA00022777"/>
    </source>
</evidence>
<feature type="domain" description="Protein kinase" evidence="9">
    <location>
        <begin position="25"/>
        <end position="279"/>
    </location>
</feature>
<dbReference type="InterPro" id="IPR000719">
    <property type="entry name" value="Prot_kinase_dom"/>
</dbReference>
<dbReference type="PROSITE" id="PS51285">
    <property type="entry name" value="AGC_KINASE_CTER"/>
    <property type="match status" value="1"/>
</dbReference>
<sequence>MAGKATLGVMAAKYPDAANWKLSDFELKETLGTGTFGRVRLARHKLHDKFFALKALKKREVIKMRQVEHIMQEAAILAEIDHPFVVNMIRGFADDHRLYILLEYVVGGEMFTHLRKAGKFPLPVAKFYTGEVMLALEYLHKGNIVYRDLKPENLLLDGNGNVKITDFGFAKKVAERTFTLCGTPEYLAPEIIQNKGHGKAVDWWAFGILTYEMIVGYPPFFDESPFRIYEKILEGRLQFPKWADARGMDLVKGLLQLDHTKRLGSLKRGVQDIKKHKFYAGIDWEVLLSRKIPAPIPVRVSNNGDSRYFDRYPESDNANMKPLTADEQALFKGFAAGGYDGGHQQQQQPTVEASAA</sequence>
<evidence type="ECO:0000259" key="10">
    <source>
        <dbReference type="PROSITE" id="PS51285"/>
    </source>
</evidence>
<dbReference type="GO" id="GO:0005524">
    <property type="term" value="F:ATP binding"/>
    <property type="evidence" value="ECO:0007669"/>
    <property type="project" value="UniProtKB-UniRule"/>
</dbReference>
<evidence type="ECO:0000256" key="3">
    <source>
        <dbReference type="ARBA" id="ARBA00022741"/>
    </source>
</evidence>
<feature type="region of interest" description="Disordered" evidence="8">
    <location>
        <begin position="336"/>
        <end position="356"/>
    </location>
</feature>
<dbReference type="EMBL" id="HBGF01044144">
    <property type="protein sequence ID" value="CAD9144656.1"/>
    <property type="molecule type" value="Transcribed_RNA"/>
</dbReference>
<keyword evidence="1 7" id="KW-0723">Serine/threonine-protein kinase</keyword>
<evidence type="ECO:0000256" key="8">
    <source>
        <dbReference type="SAM" id="MobiDB-lite"/>
    </source>
</evidence>
<keyword evidence="3 6" id="KW-0547">Nucleotide-binding</keyword>
<dbReference type="PROSITE" id="PS00108">
    <property type="entry name" value="PROTEIN_KINASE_ST"/>
    <property type="match status" value="1"/>
</dbReference>
<name>A0A7S1W287_NEODS</name>
<keyword evidence="2" id="KW-0808">Transferase</keyword>
<evidence type="ECO:0000256" key="7">
    <source>
        <dbReference type="RuleBase" id="RU000304"/>
    </source>
</evidence>
<reference evidence="11" key="1">
    <citation type="submission" date="2021-01" db="EMBL/GenBank/DDBJ databases">
        <authorList>
            <person name="Corre E."/>
            <person name="Pelletier E."/>
            <person name="Niang G."/>
            <person name="Scheremetjew M."/>
            <person name="Finn R."/>
            <person name="Kale V."/>
            <person name="Holt S."/>
            <person name="Cochrane G."/>
            <person name="Meng A."/>
            <person name="Brown T."/>
            <person name="Cohen L."/>
        </authorList>
    </citation>
    <scope>NUCLEOTIDE SEQUENCE</scope>
    <source>
        <strain evidence="11">CCAP 1951/1</strain>
    </source>
</reference>
<dbReference type="GO" id="GO:0005952">
    <property type="term" value="C:cAMP-dependent protein kinase complex"/>
    <property type="evidence" value="ECO:0007669"/>
    <property type="project" value="TreeGrafter"/>
</dbReference>
<evidence type="ECO:0000256" key="1">
    <source>
        <dbReference type="ARBA" id="ARBA00022527"/>
    </source>
</evidence>
<comment type="similarity">
    <text evidence="7">Belongs to the protein kinase superfamily.</text>
</comment>
<dbReference type="SMART" id="SM00133">
    <property type="entry name" value="S_TK_X"/>
    <property type="match status" value="1"/>
</dbReference>
<dbReference type="CDD" id="cd05580">
    <property type="entry name" value="STKc_PKA_like"/>
    <property type="match status" value="1"/>
</dbReference>
<keyword evidence="5 6" id="KW-0067">ATP-binding</keyword>
<dbReference type="AlphaFoldDB" id="A0A7S1W287"/>
<dbReference type="SMART" id="SM00220">
    <property type="entry name" value="S_TKc"/>
    <property type="match status" value="1"/>
</dbReference>
<feature type="binding site" evidence="6">
    <location>
        <position position="54"/>
    </location>
    <ligand>
        <name>ATP</name>
        <dbReference type="ChEBI" id="CHEBI:30616"/>
    </ligand>
</feature>
<dbReference type="GO" id="GO:0004691">
    <property type="term" value="F:cAMP-dependent protein kinase activity"/>
    <property type="evidence" value="ECO:0007669"/>
    <property type="project" value="TreeGrafter"/>
</dbReference>
<evidence type="ECO:0008006" key="12">
    <source>
        <dbReference type="Google" id="ProtNLM"/>
    </source>
</evidence>
<evidence type="ECO:0000313" key="11">
    <source>
        <dbReference type="EMBL" id="CAD9144656.1"/>
    </source>
</evidence>
<gene>
    <name evidence="11" type="ORF">NDES1114_LOCUS29563</name>
</gene>
<dbReference type="InterPro" id="IPR011009">
    <property type="entry name" value="Kinase-like_dom_sf"/>
</dbReference>
<dbReference type="PROSITE" id="PS00107">
    <property type="entry name" value="PROTEIN_KINASE_ATP"/>
    <property type="match status" value="1"/>
</dbReference>
<evidence type="ECO:0000256" key="5">
    <source>
        <dbReference type="ARBA" id="ARBA00022840"/>
    </source>
</evidence>
<proteinExistence type="inferred from homology"/>
<dbReference type="InterPro" id="IPR000961">
    <property type="entry name" value="AGC-kinase_C"/>
</dbReference>
<dbReference type="PROSITE" id="PS50011">
    <property type="entry name" value="PROTEIN_KINASE_DOM"/>
    <property type="match status" value="1"/>
</dbReference>
<dbReference type="Gene3D" id="1.10.510.10">
    <property type="entry name" value="Transferase(Phosphotransferase) domain 1"/>
    <property type="match status" value="1"/>
</dbReference>
<keyword evidence="4" id="KW-0418">Kinase</keyword>
<dbReference type="FunFam" id="1.10.510.10:FF:000005">
    <property type="entry name" value="cAMP-dependent protein kinase catalytic subunit alpha"/>
    <property type="match status" value="1"/>
</dbReference>
<dbReference type="Pfam" id="PF00069">
    <property type="entry name" value="Pkinase"/>
    <property type="match status" value="1"/>
</dbReference>
<dbReference type="InterPro" id="IPR008271">
    <property type="entry name" value="Ser/Thr_kinase_AS"/>
</dbReference>
<dbReference type="InterPro" id="IPR017441">
    <property type="entry name" value="Protein_kinase_ATP_BS"/>
</dbReference>
<dbReference type="GO" id="GO:0009653">
    <property type="term" value="P:anatomical structure morphogenesis"/>
    <property type="evidence" value="ECO:0007669"/>
    <property type="project" value="UniProtKB-ARBA"/>
</dbReference>
<evidence type="ECO:0000256" key="2">
    <source>
        <dbReference type="ARBA" id="ARBA00022679"/>
    </source>
</evidence>
<dbReference type="SUPFAM" id="SSF56112">
    <property type="entry name" value="Protein kinase-like (PK-like)"/>
    <property type="match status" value="1"/>
</dbReference>
<protein>
    <recommendedName>
        <fullName evidence="12">Protein kinase domain-containing protein</fullName>
    </recommendedName>
</protein>